<keyword evidence="2" id="KW-1185">Reference proteome</keyword>
<comment type="caution">
    <text evidence="1">The sequence shown here is derived from an EMBL/GenBank/DDBJ whole genome shotgun (WGS) entry which is preliminary data.</text>
</comment>
<name>A0ACB8WG87_9TELE</name>
<reference evidence="1" key="1">
    <citation type="submission" date="2022-04" db="EMBL/GenBank/DDBJ databases">
        <title>Jade perch genome.</title>
        <authorList>
            <person name="Chao B."/>
        </authorList>
    </citation>
    <scope>NUCLEOTIDE SEQUENCE</scope>
    <source>
        <strain evidence="1">CB-2022</strain>
    </source>
</reference>
<dbReference type="EMBL" id="CM041540">
    <property type="protein sequence ID" value="KAI3366741.1"/>
    <property type="molecule type" value="Genomic_DNA"/>
</dbReference>
<sequence>MHREEPVGLEALTGSAPSEIPSPPMGSFPNPASLAPESPSVPAPEEPMQVGGAHLSPEERNRRLRAGATIFTKLDLHNAYHLVRIRDRDEWKTAFNTPLGHFEYLMMPDLSDHQLHVRQVLQRLLENRLFVKKEKCEFHASQVNFLGFILKKGCVQADPEKLLECRSSHIITFVLRGGRPERLFPSFKVKPSTAVSRLIAVELFRAIFSLCGMGSVIKIAALTNESRVCANRRLPPTSRSPRHLLIPPVCEGVA</sequence>
<organism evidence="1 2">
    <name type="scientific">Scortum barcoo</name>
    <name type="common">barcoo grunter</name>
    <dbReference type="NCBI Taxonomy" id="214431"/>
    <lineage>
        <taxon>Eukaryota</taxon>
        <taxon>Metazoa</taxon>
        <taxon>Chordata</taxon>
        <taxon>Craniata</taxon>
        <taxon>Vertebrata</taxon>
        <taxon>Euteleostomi</taxon>
        <taxon>Actinopterygii</taxon>
        <taxon>Neopterygii</taxon>
        <taxon>Teleostei</taxon>
        <taxon>Neoteleostei</taxon>
        <taxon>Acanthomorphata</taxon>
        <taxon>Eupercaria</taxon>
        <taxon>Centrarchiformes</taxon>
        <taxon>Terapontoidei</taxon>
        <taxon>Terapontidae</taxon>
        <taxon>Scortum</taxon>
    </lineage>
</organism>
<proteinExistence type="predicted"/>
<dbReference type="Proteomes" id="UP000831701">
    <property type="component" value="Chromosome 10"/>
</dbReference>
<accession>A0ACB8WG87</accession>
<evidence type="ECO:0000313" key="1">
    <source>
        <dbReference type="EMBL" id="KAI3366741.1"/>
    </source>
</evidence>
<evidence type="ECO:0000313" key="2">
    <source>
        <dbReference type="Proteomes" id="UP000831701"/>
    </source>
</evidence>
<feature type="non-terminal residue" evidence="1">
    <location>
        <position position="254"/>
    </location>
</feature>
<gene>
    <name evidence="1" type="ORF">L3Q82_009226</name>
</gene>
<protein>
    <submittedName>
        <fullName evidence="1">Uncharacterized protein</fullName>
    </submittedName>
</protein>